<evidence type="ECO:0000313" key="3">
    <source>
        <dbReference type="EMBL" id="MBA2892063.1"/>
    </source>
</evidence>
<dbReference type="SMART" id="SM00028">
    <property type="entry name" value="TPR"/>
    <property type="match status" value="5"/>
</dbReference>
<dbReference type="PANTHER" id="PTHR47691">
    <property type="entry name" value="REGULATOR-RELATED"/>
    <property type="match status" value="1"/>
</dbReference>
<dbReference type="Gene3D" id="3.40.50.300">
    <property type="entry name" value="P-loop containing nucleotide triphosphate hydrolases"/>
    <property type="match status" value="1"/>
</dbReference>
<dbReference type="InterPro" id="IPR011990">
    <property type="entry name" value="TPR-like_helical_dom_sf"/>
</dbReference>
<gene>
    <name evidence="3" type="ORF">HNR30_003404</name>
</gene>
<dbReference type="AlphaFoldDB" id="A0A7W0CIZ9"/>
<dbReference type="InterPro" id="IPR001387">
    <property type="entry name" value="Cro/C1-type_HTH"/>
</dbReference>
<feature type="region of interest" description="Disordered" evidence="1">
    <location>
        <begin position="867"/>
        <end position="900"/>
    </location>
</feature>
<feature type="domain" description="Orc1-like AAA ATPase" evidence="2">
    <location>
        <begin position="170"/>
        <end position="292"/>
    </location>
</feature>
<dbReference type="CDD" id="cd00093">
    <property type="entry name" value="HTH_XRE"/>
    <property type="match status" value="1"/>
</dbReference>
<protein>
    <submittedName>
        <fullName evidence="3">Tetratricopeptide (TPR) repeat protein</fullName>
    </submittedName>
</protein>
<dbReference type="Gene3D" id="1.25.40.10">
    <property type="entry name" value="Tetratricopeptide repeat domain"/>
    <property type="match status" value="2"/>
</dbReference>
<accession>A0A7W0CIZ9</accession>
<name>A0A7W0CIZ9_9ACTN</name>
<dbReference type="PRINTS" id="PR00364">
    <property type="entry name" value="DISEASERSIST"/>
</dbReference>
<keyword evidence="4" id="KW-1185">Reference proteome</keyword>
<dbReference type="InterPro" id="IPR019734">
    <property type="entry name" value="TPR_rpt"/>
</dbReference>
<dbReference type="Pfam" id="PF13191">
    <property type="entry name" value="AAA_16"/>
    <property type="match status" value="1"/>
</dbReference>
<dbReference type="InterPro" id="IPR027417">
    <property type="entry name" value="P-loop_NTPase"/>
</dbReference>
<proteinExistence type="predicted"/>
<evidence type="ECO:0000313" key="4">
    <source>
        <dbReference type="Proteomes" id="UP000530928"/>
    </source>
</evidence>
<evidence type="ECO:0000256" key="1">
    <source>
        <dbReference type="SAM" id="MobiDB-lite"/>
    </source>
</evidence>
<dbReference type="Pfam" id="PF13424">
    <property type="entry name" value="TPR_12"/>
    <property type="match status" value="2"/>
</dbReference>
<organism evidence="3 4">
    <name type="scientific">Nonomuraea soli</name>
    <dbReference type="NCBI Taxonomy" id="1032476"/>
    <lineage>
        <taxon>Bacteria</taxon>
        <taxon>Bacillati</taxon>
        <taxon>Actinomycetota</taxon>
        <taxon>Actinomycetes</taxon>
        <taxon>Streptosporangiales</taxon>
        <taxon>Streptosporangiaceae</taxon>
        <taxon>Nonomuraea</taxon>
    </lineage>
</organism>
<dbReference type="SUPFAM" id="SSF52540">
    <property type="entry name" value="P-loop containing nucleoside triphosphate hydrolases"/>
    <property type="match status" value="1"/>
</dbReference>
<dbReference type="PANTHER" id="PTHR47691:SF3">
    <property type="entry name" value="HTH-TYPE TRANSCRIPTIONAL REGULATOR RV0890C-RELATED"/>
    <property type="match status" value="1"/>
</dbReference>
<feature type="region of interest" description="Disordered" evidence="1">
    <location>
        <begin position="544"/>
        <end position="563"/>
    </location>
</feature>
<dbReference type="Proteomes" id="UP000530928">
    <property type="component" value="Unassembled WGS sequence"/>
</dbReference>
<dbReference type="SUPFAM" id="SSF48452">
    <property type="entry name" value="TPR-like"/>
    <property type="match status" value="2"/>
</dbReference>
<dbReference type="RefSeq" id="WP_181610796.1">
    <property type="nucleotide sequence ID" value="NZ_BAABAM010000002.1"/>
</dbReference>
<sequence>MTDAPGSDLVSSLATWLAAHLAATGLGLEAAARDLGVSEVTVRSWLAGRRADEEAGEFAHLDTPAKLGAWLRERIAAAGCSVRQIADDTDGVSMSTIYYWLRGDHLPRPPVEDEPDRFDLLLSNPRLGLHLRQRLQLDHIRRRLTGTALDRREPDRDWPARALPAGNRSFTGRGAELRRLDRLLRDHARGRSAVIAALTGPGGVGKTALAVHWARTRHVQTTFTDGCLYLNLNGYADTAPTRPAEAMTRTLVQLGVQPRDLPDDHEALAALYQQTLAARRLLLVLDNTHDEAQARPLLPTGSACLTIVTSRHRLPGLAATHPGIDQLELANLTIAEAASLLRRLLGRLATRDAGEDDLAALAAACGRLPLALHIAAAGYLTHHHPRHTSVAAYTRSLTEDPLRRLATSPADPATTVAVAMDHSYRHLTGEAARAYRLLGLHPGPDFTAAVTASLTARPLARARALLLELAQANLLTGTGTGTGTATATGRHAFHDLVRDHAAARCADTDPDEERRAAVDRILDHYLRTAHGAALLLNPYWEPTGSAETEARTGTESEAEAGAKAKAGAEAGAGVGVESEAEAGAAREVFADHGQAAAWFADEHPVLLAAIELAGDTGRDAHAWRLAWSMTEYLDRLGLWHELAAAGSAASAAAERLGDDTARYLTHRILARATMRLGRLDDSDAHLRHVLDLATRLRGERGQAHAHLKLADLRELQGRFAEALEHAGRANDLWQAAGYGLGQARALNAIGRYQALLGDYDRALALSRRSLELCETLGFGYGEASVWGTFGYIRGRLGQHDEAIAAHRRALGLYRELGDRYEMAESLGFLGDLHQAAGDLAAAREAWHEALAIFTDLDHPDAGPIRAKLGALPGDGGSHAVHPRPADRPREITGETTQRHD</sequence>
<feature type="compositionally biased region" description="Basic and acidic residues" evidence="1">
    <location>
        <begin position="883"/>
        <end position="900"/>
    </location>
</feature>
<dbReference type="InterPro" id="IPR041664">
    <property type="entry name" value="AAA_16"/>
</dbReference>
<dbReference type="EMBL" id="JACDUR010000003">
    <property type="protein sequence ID" value="MBA2892063.1"/>
    <property type="molecule type" value="Genomic_DNA"/>
</dbReference>
<reference evidence="3 4" key="1">
    <citation type="submission" date="2020-07" db="EMBL/GenBank/DDBJ databases">
        <title>Genomic Encyclopedia of Type Strains, Phase IV (KMG-IV): sequencing the most valuable type-strain genomes for metagenomic binning, comparative biology and taxonomic classification.</title>
        <authorList>
            <person name="Goeker M."/>
        </authorList>
    </citation>
    <scope>NUCLEOTIDE SEQUENCE [LARGE SCALE GENOMIC DNA]</scope>
    <source>
        <strain evidence="3 4">DSM 45533</strain>
    </source>
</reference>
<evidence type="ECO:0000259" key="2">
    <source>
        <dbReference type="Pfam" id="PF13191"/>
    </source>
</evidence>
<comment type="caution">
    <text evidence="3">The sequence shown here is derived from an EMBL/GenBank/DDBJ whole genome shotgun (WGS) entry which is preliminary data.</text>
</comment>